<keyword evidence="6 14" id="KW-1133">Transmembrane helix</keyword>
<feature type="transmembrane region" description="Helical" evidence="14">
    <location>
        <begin position="297"/>
        <end position="318"/>
    </location>
</feature>
<keyword evidence="3 14" id="KW-0812">Transmembrane</keyword>
<evidence type="ECO:0000256" key="8">
    <source>
        <dbReference type="ARBA" id="ARBA00023054"/>
    </source>
</evidence>
<dbReference type="GO" id="GO:0006886">
    <property type="term" value="P:intracellular protein transport"/>
    <property type="evidence" value="ECO:0007669"/>
    <property type="project" value="InterPro"/>
</dbReference>
<evidence type="ECO:0000256" key="3">
    <source>
        <dbReference type="ARBA" id="ARBA00022692"/>
    </source>
</evidence>
<comment type="caution">
    <text evidence="16">The sequence shown here is derived from an EMBL/GenBank/DDBJ whole genome shotgun (WGS) entry which is preliminary data.</text>
</comment>
<accession>A0A8T0GJ82</accession>
<dbReference type="InterPro" id="IPR045242">
    <property type="entry name" value="Syntaxin"/>
</dbReference>
<keyword evidence="2" id="KW-0813">Transport</keyword>
<dbReference type="GO" id="GO:0007030">
    <property type="term" value="P:Golgi organization"/>
    <property type="evidence" value="ECO:0007669"/>
    <property type="project" value="UniProtKB-ARBA"/>
</dbReference>
<evidence type="ECO:0000256" key="13">
    <source>
        <dbReference type="SAM" id="MobiDB-lite"/>
    </source>
</evidence>
<dbReference type="Gene3D" id="1.20.58.70">
    <property type="match status" value="1"/>
</dbReference>
<dbReference type="GO" id="GO:0050832">
    <property type="term" value="P:defense response to fungus"/>
    <property type="evidence" value="ECO:0007669"/>
    <property type="project" value="UniProtKB-ARBA"/>
</dbReference>
<dbReference type="Proteomes" id="UP000822688">
    <property type="component" value="Chromosome 10"/>
</dbReference>
<dbReference type="InterPro" id="IPR006012">
    <property type="entry name" value="Syntaxin/epimorphin_CS"/>
</dbReference>
<dbReference type="GO" id="GO:0009863">
    <property type="term" value="P:salicylic acid mediated signaling pathway"/>
    <property type="evidence" value="ECO:0007669"/>
    <property type="project" value="UniProtKB-ARBA"/>
</dbReference>
<evidence type="ECO:0000313" key="16">
    <source>
        <dbReference type="EMBL" id="KAG0558645.1"/>
    </source>
</evidence>
<dbReference type="FunFam" id="1.20.58.70:FF:000010">
    <property type="entry name" value="Syntaxin-43"/>
    <property type="match status" value="1"/>
</dbReference>
<reference evidence="16" key="1">
    <citation type="submission" date="2020-06" db="EMBL/GenBank/DDBJ databases">
        <title>WGS assembly of Ceratodon purpureus strain R40.</title>
        <authorList>
            <person name="Carey S.B."/>
            <person name="Jenkins J."/>
            <person name="Shu S."/>
            <person name="Lovell J.T."/>
            <person name="Sreedasyam A."/>
            <person name="Maumus F."/>
            <person name="Tiley G.P."/>
            <person name="Fernandez-Pozo N."/>
            <person name="Barry K."/>
            <person name="Chen C."/>
            <person name="Wang M."/>
            <person name="Lipzen A."/>
            <person name="Daum C."/>
            <person name="Saski C.A."/>
            <person name="Payton A.C."/>
            <person name="Mcbreen J.C."/>
            <person name="Conrad R.E."/>
            <person name="Kollar L.M."/>
            <person name="Olsson S."/>
            <person name="Huttunen S."/>
            <person name="Landis J.B."/>
            <person name="Wickett N.J."/>
            <person name="Johnson M.G."/>
            <person name="Rensing S.A."/>
            <person name="Grimwood J."/>
            <person name="Schmutz J."/>
            <person name="Mcdaniel S.F."/>
        </authorList>
    </citation>
    <scope>NUCLEOTIDE SEQUENCE</scope>
    <source>
        <strain evidence="16">R40</strain>
    </source>
</reference>
<proteinExistence type="inferred from homology"/>
<comment type="similarity">
    <text evidence="1 11">Belongs to the syntaxin family.</text>
</comment>
<evidence type="ECO:0000256" key="5">
    <source>
        <dbReference type="ARBA" id="ARBA00022927"/>
    </source>
</evidence>
<dbReference type="InterPro" id="IPR000727">
    <property type="entry name" value="T_SNARE_dom"/>
</dbReference>
<dbReference type="SMART" id="SM00503">
    <property type="entry name" value="SynN"/>
    <property type="match status" value="1"/>
</dbReference>
<gene>
    <name evidence="16" type="ORF">KC19_10G043200</name>
</gene>
<dbReference type="GO" id="GO:0043001">
    <property type="term" value="P:Golgi to plasma membrane protein transport"/>
    <property type="evidence" value="ECO:0007669"/>
    <property type="project" value="UniProtKB-ARBA"/>
</dbReference>
<dbReference type="GO" id="GO:0000149">
    <property type="term" value="F:SNARE binding"/>
    <property type="evidence" value="ECO:0007669"/>
    <property type="project" value="TreeGrafter"/>
</dbReference>
<feature type="coiled-coil region" evidence="12">
    <location>
        <begin position="81"/>
        <end position="140"/>
    </location>
</feature>
<dbReference type="GO" id="GO:0006896">
    <property type="term" value="P:Golgi to vacuole transport"/>
    <property type="evidence" value="ECO:0007669"/>
    <property type="project" value="UniProtKB-ARBA"/>
</dbReference>
<comment type="subcellular location">
    <subcellularLocation>
        <location evidence="10">Golgi apparatus</location>
        <location evidence="10">trans-Golgi network membrane</location>
        <topology evidence="10">Single-pass type IV membrane protein</topology>
    </subcellularLocation>
</comment>
<evidence type="ECO:0000256" key="11">
    <source>
        <dbReference type="RuleBase" id="RU003858"/>
    </source>
</evidence>
<feature type="region of interest" description="Disordered" evidence="13">
    <location>
        <begin position="187"/>
        <end position="211"/>
    </location>
</feature>
<dbReference type="InterPro" id="IPR010989">
    <property type="entry name" value="SNARE"/>
</dbReference>
<keyword evidence="5" id="KW-0653">Protein transport</keyword>
<evidence type="ECO:0000259" key="15">
    <source>
        <dbReference type="PROSITE" id="PS50192"/>
    </source>
</evidence>
<dbReference type="GO" id="GO:0031201">
    <property type="term" value="C:SNARE complex"/>
    <property type="evidence" value="ECO:0007669"/>
    <property type="project" value="TreeGrafter"/>
</dbReference>
<sequence length="324" mass="35938">MATRNQTALFRKYREALRSVRPHVTTSSGAHGGAIELVEAPLLNRGGPRGYNAIGGEDLDAGHHSVGSSTMNLPPGWVDISDQVSADMQQARSKMAELAKAHSRALMPSFDDTSKEERTIELLSQQVTKLLKKCEQKLQQLSRPTGPSEQDANIRKNVQRSLATDLQTLSMDFRKQQKGYLNRLQRQQEGQAVDDGIGLKKQSRTSEDDDFSQSFSNQHLAQLRQNEALSVEREKEINQIVESVNDLAQIMKDLSVLVIDQGTIVDRIDYNITNVATSVEQGVKELVKAEETQKRGGMVTCILVLIVLCAAMLIIYVLKKIIGL</sequence>
<protein>
    <recommendedName>
        <fullName evidence="15">t-SNARE coiled-coil homology domain-containing protein</fullName>
    </recommendedName>
</protein>
<feature type="domain" description="T-SNARE coiled-coil homology" evidence="15">
    <location>
        <begin position="227"/>
        <end position="289"/>
    </location>
</feature>
<dbReference type="Pfam" id="PF05739">
    <property type="entry name" value="SNARE"/>
    <property type="match status" value="1"/>
</dbReference>
<evidence type="ECO:0000256" key="2">
    <source>
        <dbReference type="ARBA" id="ARBA00022448"/>
    </source>
</evidence>
<dbReference type="AlphaFoldDB" id="A0A8T0GJ82"/>
<dbReference type="InterPro" id="IPR006011">
    <property type="entry name" value="Syntaxin_N"/>
</dbReference>
<name>A0A8T0GJ82_CERPU</name>
<evidence type="ECO:0000313" key="17">
    <source>
        <dbReference type="Proteomes" id="UP000822688"/>
    </source>
</evidence>
<evidence type="ECO:0000256" key="6">
    <source>
        <dbReference type="ARBA" id="ARBA00022989"/>
    </source>
</evidence>
<dbReference type="GO" id="GO:0006906">
    <property type="term" value="P:vesicle fusion"/>
    <property type="evidence" value="ECO:0007669"/>
    <property type="project" value="UniProtKB-ARBA"/>
</dbReference>
<dbReference type="EMBL" id="CM026431">
    <property type="protein sequence ID" value="KAG0558645.1"/>
    <property type="molecule type" value="Genomic_DNA"/>
</dbReference>
<dbReference type="PROSITE" id="PS00914">
    <property type="entry name" value="SYNTAXIN"/>
    <property type="match status" value="1"/>
</dbReference>
<dbReference type="PANTHER" id="PTHR19957">
    <property type="entry name" value="SYNTAXIN"/>
    <property type="match status" value="1"/>
</dbReference>
<evidence type="ECO:0000256" key="10">
    <source>
        <dbReference type="ARBA" id="ARBA00037801"/>
    </source>
</evidence>
<keyword evidence="9 14" id="KW-0472">Membrane</keyword>
<dbReference type="SUPFAM" id="SSF47661">
    <property type="entry name" value="t-snare proteins"/>
    <property type="match status" value="1"/>
</dbReference>
<dbReference type="GO" id="GO:0009658">
    <property type="term" value="P:chloroplast organization"/>
    <property type="evidence" value="ECO:0007669"/>
    <property type="project" value="UniProtKB-ARBA"/>
</dbReference>
<dbReference type="GO" id="GO:0048278">
    <property type="term" value="P:vesicle docking"/>
    <property type="evidence" value="ECO:0007669"/>
    <property type="project" value="TreeGrafter"/>
</dbReference>
<organism evidence="16 17">
    <name type="scientific">Ceratodon purpureus</name>
    <name type="common">Fire moss</name>
    <name type="synonym">Dicranum purpureum</name>
    <dbReference type="NCBI Taxonomy" id="3225"/>
    <lineage>
        <taxon>Eukaryota</taxon>
        <taxon>Viridiplantae</taxon>
        <taxon>Streptophyta</taxon>
        <taxon>Embryophyta</taxon>
        <taxon>Bryophyta</taxon>
        <taxon>Bryophytina</taxon>
        <taxon>Bryopsida</taxon>
        <taxon>Dicranidae</taxon>
        <taxon>Pseudoditrichales</taxon>
        <taxon>Ditrichaceae</taxon>
        <taxon>Ceratodon</taxon>
    </lineage>
</organism>
<keyword evidence="7" id="KW-0333">Golgi apparatus</keyword>
<dbReference type="CDD" id="cd15845">
    <property type="entry name" value="SNARE_syntaxin16"/>
    <property type="match status" value="1"/>
</dbReference>
<keyword evidence="17" id="KW-1185">Reference proteome</keyword>
<dbReference type="SMART" id="SM00397">
    <property type="entry name" value="t_SNARE"/>
    <property type="match status" value="1"/>
</dbReference>
<evidence type="ECO:0000256" key="4">
    <source>
        <dbReference type="ARBA" id="ARBA00022821"/>
    </source>
</evidence>
<evidence type="ECO:0000256" key="1">
    <source>
        <dbReference type="ARBA" id="ARBA00009063"/>
    </source>
</evidence>
<dbReference type="OrthoDB" id="10251371at2759"/>
<dbReference type="GO" id="GO:0005484">
    <property type="term" value="F:SNAP receptor activity"/>
    <property type="evidence" value="ECO:0007669"/>
    <property type="project" value="InterPro"/>
</dbReference>
<keyword evidence="4" id="KW-0611">Plant defense</keyword>
<evidence type="ECO:0000256" key="9">
    <source>
        <dbReference type="ARBA" id="ARBA00023136"/>
    </source>
</evidence>
<dbReference type="GO" id="GO:0098629">
    <property type="term" value="P:trans-Golgi network membrane organization"/>
    <property type="evidence" value="ECO:0007669"/>
    <property type="project" value="UniProtKB-ARBA"/>
</dbReference>
<dbReference type="PROSITE" id="PS50192">
    <property type="entry name" value="T_SNARE"/>
    <property type="match status" value="1"/>
</dbReference>
<dbReference type="GO" id="GO:0005802">
    <property type="term" value="C:trans-Golgi network"/>
    <property type="evidence" value="ECO:0007669"/>
    <property type="project" value="UniProtKB-ARBA"/>
</dbReference>
<keyword evidence="8 12" id="KW-0175">Coiled coil</keyword>
<evidence type="ECO:0000256" key="7">
    <source>
        <dbReference type="ARBA" id="ARBA00023034"/>
    </source>
</evidence>
<evidence type="ECO:0000256" key="12">
    <source>
        <dbReference type="SAM" id="Coils"/>
    </source>
</evidence>
<dbReference type="PANTHER" id="PTHR19957:SF83">
    <property type="entry name" value="SYNTAXIN-16"/>
    <property type="match status" value="1"/>
</dbReference>
<evidence type="ECO:0000256" key="14">
    <source>
        <dbReference type="SAM" id="Phobius"/>
    </source>
</evidence>